<proteinExistence type="predicted"/>
<name>A0A094WDL7_ALKAL</name>
<sequence length="168" mass="19326">MYELHYDETEQVIFQVDPNGKKTIIANDSPSKPLFSKEKTKAIYITPLEWECTGNLYLYDLKTGHELSLFKAEGDKQVPKFASWLDDDHVLAIIGYGMGTISVGGNVYSINIHSMEKEQLTDYPNEIQITRFTVEDDTLNLEGIKYIDDELNQFVPYQEKIALPKRVR</sequence>
<protein>
    <submittedName>
        <fullName evidence="1">Uncharacterized protein</fullName>
    </submittedName>
</protein>
<gene>
    <name evidence="2" type="ORF">AJ85_20080</name>
    <name evidence="1" type="ORF">BALCAV_0219995</name>
</gene>
<evidence type="ECO:0000313" key="4">
    <source>
        <dbReference type="Proteomes" id="UP000297014"/>
    </source>
</evidence>
<dbReference type="STRING" id="1218173.BALCAV_0219995"/>
<dbReference type="Proteomes" id="UP000002754">
    <property type="component" value="Unassembled WGS sequence"/>
</dbReference>
<reference evidence="1 3" key="1">
    <citation type="journal article" date="2014" name="Genome Announc.">
        <title>Draft Genome Sequence of Bacillus alcalophilus AV1934, a Classic Alkaliphile Isolated from Human Feces in 1934.</title>
        <authorList>
            <person name="Attie O."/>
            <person name="Jayaprakash A."/>
            <person name="Shah H."/>
            <person name="Paulsen I.T."/>
            <person name="Morino M."/>
            <person name="Takahashi Y."/>
            <person name="Narumi I."/>
            <person name="Sachidanandam R."/>
            <person name="Satoh K."/>
            <person name="Ito M."/>
            <person name="Krulwich T.A."/>
        </authorList>
    </citation>
    <scope>NUCLEOTIDE SEQUENCE [LARGE SCALE GENOMIC DNA]</scope>
    <source>
        <strain evidence="1 3">AV1934</strain>
    </source>
</reference>
<organism evidence="1 3">
    <name type="scientific">Alkalihalobacillus alcalophilus ATCC 27647 = CGMCC 1.3604</name>
    <dbReference type="NCBI Taxonomy" id="1218173"/>
    <lineage>
        <taxon>Bacteria</taxon>
        <taxon>Bacillati</taxon>
        <taxon>Bacillota</taxon>
        <taxon>Bacilli</taxon>
        <taxon>Bacillales</taxon>
        <taxon>Bacillaceae</taxon>
        <taxon>Alkalihalobacillus</taxon>
    </lineage>
</organism>
<dbReference type="Proteomes" id="UP000297014">
    <property type="component" value="Unassembled WGS sequence"/>
</dbReference>
<dbReference type="eggNOG" id="ENOG5030KKZ">
    <property type="taxonomic scope" value="Bacteria"/>
</dbReference>
<keyword evidence="3" id="KW-1185">Reference proteome</keyword>
<dbReference type="Pfam" id="PF15525">
    <property type="entry name" value="DUF4652"/>
    <property type="match status" value="1"/>
</dbReference>
<reference evidence="2 4" key="2">
    <citation type="submission" date="2014-01" db="EMBL/GenBank/DDBJ databases">
        <title>Draft genome sequencing of Bacillus alcalophilus CGMCC 1.3604.</title>
        <authorList>
            <person name="Yang J."/>
            <person name="Diao L."/>
            <person name="Yang S."/>
        </authorList>
    </citation>
    <scope>NUCLEOTIDE SEQUENCE [LARGE SCALE GENOMIC DNA]</scope>
    <source>
        <strain evidence="2 4">CGMCC 1.3604</strain>
    </source>
</reference>
<evidence type="ECO:0000313" key="3">
    <source>
        <dbReference type="Proteomes" id="UP000002754"/>
    </source>
</evidence>
<accession>A0A094WDL7</accession>
<dbReference type="RefSeq" id="WP_003321943.1">
    <property type="nucleotide sequence ID" value="NZ_ALPT02000099.1"/>
</dbReference>
<dbReference type="EMBL" id="ALPT02000099">
    <property type="protein sequence ID" value="KGA95839.1"/>
    <property type="molecule type" value="Genomic_DNA"/>
</dbReference>
<dbReference type="OrthoDB" id="2882585at2"/>
<dbReference type="EMBL" id="JALP01000274">
    <property type="protein sequence ID" value="THG89008.1"/>
    <property type="molecule type" value="Genomic_DNA"/>
</dbReference>
<dbReference type="Gene3D" id="2.40.128.660">
    <property type="entry name" value="Uncharacterised protein PF15525, DUF4652"/>
    <property type="match status" value="1"/>
</dbReference>
<evidence type="ECO:0000313" key="1">
    <source>
        <dbReference type="EMBL" id="KGA95839.1"/>
    </source>
</evidence>
<dbReference type="InterPro" id="IPR028102">
    <property type="entry name" value="DUF4652"/>
</dbReference>
<comment type="caution">
    <text evidence="1">The sequence shown here is derived from an EMBL/GenBank/DDBJ whole genome shotgun (WGS) entry which is preliminary data.</text>
</comment>
<dbReference type="AlphaFoldDB" id="A0A094WDL7"/>
<evidence type="ECO:0000313" key="2">
    <source>
        <dbReference type="EMBL" id="THG89008.1"/>
    </source>
</evidence>
<dbReference type="SUPFAM" id="SSF82171">
    <property type="entry name" value="DPP6 N-terminal domain-like"/>
    <property type="match status" value="1"/>
</dbReference>